<keyword evidence="2 5" id="KW-0963">Cytoplasm</keyword>
<name>A0A128A2N3_9ARCH</name>
<feature type="binding site" evidence="5">
    <location>
        <begin position="18"/>
        <end position="20"/>
    </location>
    <ligand>
        <name>substrate</name>
    </ligand>
</feature>
<dbReference type="AlphaFoldDB" id="A0A128A2N3"/>
<comment type="subunit">
    <text evidence="5">Homotetramer; dimer of dimers.</text>
</comment>
<gene>
    <name evidence="5 7" type="primary">tpiA</name>
    <name evidence="7" type="ORF">NDEV_0827</name>
</gene>
<feature type="binding site" evidence="5">
    <location>
        <begin position="210"/>
        <end position="211"/>
    </location>
    <ligand>
        <name>substrate</name>
    </ligand>
</feature>
<comment type="similarity">
    <text evidence="5 6">Belongs to the triosephosphate isomerase family.</text>
</comment>
<dbReference type="GO" id="GO:0004807">
    <property type="term" value="F:triose-phosphate isomerase activity"/>
    <property type="evidence" value="ECO:0007669"/>
    <property type="project" value="UniProtKB-UniRule"/>
</dbReference>
<keyword evidence="8" id="KW-1185">Reference proteome</keyword>
<dbReference type="NCBIfam" id="NF003302">
    <property type="entry name" value="PRK04302.1"/>
    <property type="match status" value="1"/>
</dbReference>
<evidence type="ECO:0000256" key="6">
    <source>
        <dbReference type="RuleBase" id="RU363013"/>
    </source>
</evidence>
<evidence type="ECO:0000256" key="1">
    <source>
        <dbReference type="ARBA" id="ARBA00022432"/>
    </source>
</evidence>
<feature type="active site" description="Proton acceptor" evidence="5">
    <location>
        <position position="149"/>
    </location>
</feature>
<dbReference type="EMBL" id="LN890280">
    <property type="protein sequence ID" value="CUR51592.1"/>
    <property type="molecule type" value="Genomic_DNA"/>
</dbReference>
<evidence type="ECO:0000256" key="5">
    <source>
        <dbReference type="HAMAP-Rule" id="MF_00147"/>
    </source>
</evidence>
<dbReference type="InterPro" id="IPR035990">
    <property type="entry name" value="TIM_sf"/>
</dbReference>
<comment type="pathway">
    <text evidence="5 6">Carbohydrate biosynthesis; gluconeogenesis.</text>
</comment>
<evidence type="ECO:0000256" key="3">
    <source>
        <dbReference type="ARBA" id="ARBA00023152"/>
    </source>
</evidence>
<comment type="function">
    <text evidence="5">Involved in the gluconeogenesis. Catalyzes stereospecifically the conversion of dihydroxyacetone phosphate (DHAP) to D-glyceraldehyde-3-phosphate (G3P).</text>
</comment>
<dbReference type="Proteomes" id="UP000196239">
    <property type="component" value="Chromosome 1"/>
</dbReference>
<dbReference type="InterPro" id="IPR000652">
    <property type="entry name" value="Triosephosphate_isomerase"/>
</dbReference>
<evidence type="ECO:0000256" key="4">
    <source>
        <dbReference type="ARBA" id="ARBA00023235"/>
    </source>
</evidence>
<dbReference type="GO" id="GO:0046166">
    <property type="term" value="P:glyceraldehyde-3-phosphate biosynthetic process"/>
    <property type="evidence" value="ECO:0007669"/>
    <property type="project" value="TreeGrafter"/>
</dbReference>
<dbReference type="PANTHER" id="PTHR21139">
    <property type="entry name" value="TRIOSEPHOSPHATE ISOMERASE"/>
    <property type="match status" value="1"/>
</dbReference>
<feature type="active site" description="Electrophile" evidence="5">
    <location>
        <position position="101"/>
    </location>
</feature>
<comment type="catalytic activity">
    <reaction evidence="5 6">
        <text>D-glyceraldehyde 3-phosphate = dihydroxyacetone phosphate</text>
        <dbReference type="Rhea" id="RHEA:18585"/>
        <dbReference type="ChEBI" id="CHEBI:57642"/>
        <dbReference type="ChEBI" id="CHEBI:59776"/>
        <dbReference type="EC" id="5.3.1.1"/>
    </reaction>
</comment>
<sequence length="233" mass="25422">MIYGQVQDFLNSNLFIINFKNYDEISGTKSARLAKSAAKIAKKHKLKIVVCPPQHLLAEVARSSSDVYAQHLDNSKVGSTTGYVIPEIVKKSRVAGALINHSEHRIPSNEIEDLVKRLRELQMISVVCVQDVSEAWVYAQLNPDYIAIEPPELIGSGKAVSKEKPEIITESVKAVKKANNSTQLLCGAGIVSGTDVSKALELGAKGILVASGIVKAKNWERAIEEFALAFVRK</sequence>
<feature type="binding site" evidence="5">
    <location>
        <position position="189"/>
    </location>
    <ligand>
        <name>substrate</name>
    </ligand>
</feature>
<protein>
    <recommendedName>
        <fullName evidence="5 6">Triosephosphate isomerase</fullName>
        <shortName evidence="5">TIM</shortName>
        <shortName evidence="5">TPI</shortName>
        <ecNumber evidence="5 6">5.3.1.1</ecNumber>
    </recommendedName>
    <alternativeName>
        <fullName evidence="5">Triose-phosphate isomerase</fullName>
    </alternativeName>
</protein>
<dbReference type="NCBIfam" id="TIGR00419">
    <property type="entry name" value="tim"/>
    <property type="match status" value="1"/>
</dbReference>
<comment type="pathway">
    <text evidence="5 6">Carbohydrate degradation; glycolysis; D-glyceraldehyde 3-phosphate from glycerone phosphate: step 1/1.</text>
</comment>
<dbReference type="HAMAP" id="MF_00147_A">
    <property type="entry name" value="TIM_A"/>
    <property type="match status" value="1"/>
</dbReference>
<dbReference type="GO" id="GO:0006096">
    <property type="term" value="P:glycolytic process"/>
    <property type="evidence" value="ECO:0007669"/>
    <property type="project" value="UniProtKB-UniRule"/>
</dbReference>
<dbReference type="Gene3D" id="3.20.20.70">
    <property type="entry name" value="Aldolase class I"/>
    <property type="match status" value="1"/>
</dbReference>
<feature type="binding site" evidence="5">
    <location>
        <position position="154"/>
    </location>
    <ligand>
        <name>substrate</name>
    </ligand>
</feature>
<dbReference type="PANTHER" id="PTHR21139:SF42">
    <property type="entry name" value="TRIOSEPHOSPHATE ISOMERASE"/>
    <property type="match status" value="1"/>
</dbReference>
<reference evidence="8" key="1">
    <citation type="submission" date="2015-10" db="EMBL/GenBank/DDBJ databases">
        <authorList>
            <person name="Lehtovirta-Morley L.E."/>
            <person name="Vieille C."/>
        </authorList>
    </citation>
    <scope>NUCLEOTIDE SEQUENCE [LARGE SCALE GENOMIC DNA]</scope>
</reference>
<dbReference type="EC" id="5.3.1.1" evidence="5 6"/>
<evidence type="ECO:0000313" key="8">
    <source>
        <dbReference type="Proteomes" id="UP000196239"/>
    </source>
</evidence>
<evidence type="ECO:0000256" key="2">
    <source>
        <dbReference type="ARBA" id="ARBA00022490"/>
    </source>
</evidence>
<dbReference type="GO" id="GO:0019563">
    <property type="term" value="P:glycerol catabolic process"/>
    <property type="evidence" value="ECO:0007669"/>
    <property type="project" value="TreeGrafter"/>
</dbReference>
<dbReference type="GO" id="GO:0006094">
    <property type="term" value="P:gluconeogenesis"/>
    <property type="evidence" value="ECO:0007669"/>
    <property type="project" value="UniProtKB-UniRule"/>
</dbReference>
<dbReference type="UniPathway" id="UPA00109">
    <property type="reaction ID" value="UER00189"/>
</dbReference>
<keyword evidence="1 5" id="KW-0312">Gluconeogenesis</keyword>
<comment type="subcellular location">
    <subcellularLocation>
        <location evidence="5 6">Cytoplasm</location>
    </subcellularLocation>
</comment>
<dbReference type="Pfam" id="PF00121">
    <property type="entry name" value="TIM"/>
    <property type="match status" value="1"/>
</dbReference>
<accession>A0A128A2N3</accession>
<dbReference type="PROSITE" id="PS51440">
    <property type="entry name" value="TIM_2"/>
    <property type="match status" value="1"/>
</dbReference>
<keyword evidence="4 5" id="KW-0413">Isomerase</keyword>
<dbReference type="KEGG" id="ndv:NDEV_0827"/>
<organism evidence="7 8">
    <name type="scientific">Nitrosotalea devaniterrae</name>
    <dbReference type="NCBI Taxonomy" id="1078905"/>
    <lineage>
        <taxon>Archaea</taxon>
        <taxon>Nitrososphaerota</taxon>
        <taxon>Nitrososphaeria</taxon>
        <taxon>Nitrosotaleales</taxon>
        <taxon>Nitrosotaleaceae</taxon>
        <taxon>Nitrosotalea</taxon>
    </lineage>
</organism>
<evidence type="ECO:0000313" key="7">
    <source>
        <dbReference type="EMBL" id="CUR51592.1"/>
    </source>
</evidence>
<keyword evidence="3 5" id="KW-0324">Glycolysis</keyword>
<dbReference type="GO" id="GO:0005829">
    <property type="term" value="C:cytosol"/>
    <property type="evidence" value="ECO:0007669"/>
    <property type="project" value="TreeGrafter"/>
</dbReference>
<dbReference type="UniPathway" id="UPA00138"/>
<dbReference type="InterPro" id="IPR013785">
    <property type="entry name" value="Aldolase_TIM"/>
</dbReference>
<dbReference type="SUPFAM" id="SSF51351">
    <property type="entry name" value="Triosephosphate isomerase (TIM)"/>
    <property type="match status" value="1"/>
</dbReference>
<proteinExistence type="inferred from homology"/>
<dbReference type="InterPro" id="IPR022891">
    <property type="entry name" value="Triosephosphate_isomerase_arc"/>
</dbReference>